<evidence type="ECO:0000256" key="2">
    <source>
        <dbReference type="ARBA" id="ARBA00022676"/>
    </source>
</evidence>
<keyword evidence="4" id="KW-1133">Transmembrane helix</keyword>
<keyword evidence="4" id="KW-0812">Transmembrane</keyword>
<keyword evidence="2" id="KW-0328">Glycosyltransferase</keyword>
<accession>A0A9X2ZMI0</accession>
<dbReference type="CDD" id="cd00761">
    <property type="entry name" value="Glyco_tranf_GTA_type"/>
    <property type="match status" value="1"/>
</dbReference>
<dbReference type="Proteomes" id="UP001151133">
    <property type="component" value="Unassembled WGS sequence"/>
</dbReference>
<keyword evidence="7" id="KW-1185">Reference proteome</keyword>
<dbReference type="AlphaFoldDB" id="A0A9X2ZMI0"/>
<dbReference type="RefSeq" id="WP_264285602.1">
    <property type="nucleotide sequence ID" value="NZ_JAOZEV010000002.1"/>
</dbReference>
<dbReference type="PANTHER" id="PTHR43179:SF12">
    <property type="entry name" value="GALACTOFURANOSYLTRANSFERASE GLFT2"/>
    <property type="match status" value="1"/>
</dbReference>
<evidence type="ECO:0000256" key="1">
    <source>
        <dbReference type="ARBA" id="ARBA00006739"/>
    </source>
</evidence>
<name>A0A9X2ZMI0_9FLAO</name>
<dbReference type="InterPro" id="IPR001173">
    <property type="entry name" value="Glyco_trans_2-like"/>
</dbReference>
<evidence type="ECO:0000256" key="3">
    <source>
        <dbReference type="ARBA" id="ARBA00022679"/>
    </source>
</evidence>
<gene>
    <name evidence="6" type="ORF">OIU80_03000</name>
</gene>
<dbReference type="Gene3D" id="3.90.550.10">
    <property type="entry name" value="Spore Coat Polysaccharide Biosynthesis Protein SpsA, Chain A"/>
    <property type="match status" value="1"/>
</dbReference>
<protein>
    <submittedName>
        <fullName evidence="6">Glycosyltransferase family 2 protein</fullName>
    </submittedName>
</protein>
<comment type="similarity">
    <text evidence="1">Belongs to the glycosyltransferase 2 family.</text>
</comment>
<keyword evidence="3" id="KW-0808">Transferase</keyword>
<keyword evidence="4" id="KW-0472">Membrane</keyword>
<dbReference type="Pfam" id="PF00535">
    <property type="entry name" value="Glycos_transf_2"/>
    <property type="match status" value="1"/>
</dbReference>
<reference evidence="6" key="1">
    <citation type="submission" date="2022-10" db="EMBL/GenBank/DDBJ databases">
        <title>Two novel species of Flavobacterium.</title>
        <authorList>
            <person name="Liu Q."/>
            <person name="Xin Y.-H."/>
        </authorList>
    </citation>
    <scope>NUCLEOTIDE SEQUENCE</scope>
    <source>
        <strain evidence="6">LS1R47</strain>
    </source>
</reference>
<proteinExistence type="inferred from homology"/>
<dbReference type="EMBL" id="JAOZEV010000002">
    <property type="protein sequence ID" value="MCV9931236.1"/>
    <property type="molecule type" value="Genomic_DNA"/>
</dbReference>
<evidence type="ECO:0000256" key="4">
    <source>
        <dbReference type="SAM" id="Phobius"/>
    </source>
</evidence>
<dbReference type="SUPFAM" id="SSF53448">
    <property type="entry name" value="Nucleotide-diphospho-sugar transferases"/>
    <property type="match status" value="1"/>
</dbReference>
<dbReference type="PANTHER" id="PTHR43179">
    <property type="entry name" value="RHAMNOSYLTRANSFERASE WBBL"/>
    <property type="match status" value="1"/>
</dbReference>
<evidence type="ECO:0000259" key="5">
    <source>
        <dbReference type="Pfam" id="PF00535"/>
    </source>
</evidence>
<dbReference type="GO" id="GO:0016757">
    <property type="term" value="F:glycosyltransferase activity"/>
    <property type="evidence" value="ECO:0007669"/>
    <property type="project" value="UniProtKB-KW"/>
</dbReference>
<evidence type="ECO:0000313" key="7">
    <source>
        <dbReference type="Proteomes" id="UP001151133"/>
    </source>
</evidence>
<sequence>MIVVYHLDNKITRIISERNETLSFNENNTIASSLMELAFQFPLSEIVWCNEDYKQFLNLEFIDNLFHHNKMMMSYSPNEVDFLGRKIGYVDESPFIKINKKVSYPTWQMSSVVGVIHASILLAIDKKIKCDWDFDYYLNSIAKVCMPLGLLCYSEPKLLLETEIRLISKSSDQILFRFVKQHYRTRWIFLLFLNLMIYEFKFPILALLCSFTYKNRNDNSINLDSIKVSSSLNVINSGTIDVIIPTIGRKEYLYNVLKDLSQQTHLPKNVIIVEQNPLIGSVSELDYLTSEDWPFVIKHTFTHQTGACNARNVALNQVESEWVFFADDDIRVTNSFTEAAFEFISQYKNKAVTFNCLREREKAISKEIFQWNTFGSGCSFVKSEIIKNISFDIKYEFGFAEDSDFGIQIRNTGNDVLFFPAPKILHLKAPVGGFRTKLNLAWDNEKIKPKPAPTVLLYKILHETNEQINGYRIILFFKYYSKQSIKNPIRYFFNFKKEWKQSLYWANKLTNRT</sequence>
<comment type="caution">
    <text evidence="6">The sequence shown here is derived from an EMBL/GenBank/DDBJ whole genome shotgun (WGS) entry which is preliminary data.</text>
</comment>
<organism evidence="6 7">
    <name type="scientific">Flavobacterium frigoritolerans</name>
    <dbReference type="NCBI Taxonomy" id="2987686"/>
    <lineage>
        <taxon>Bacteria</taxon>
        <taxon>Pseudomonadati</taxon>
        <taxon>Bacteroidota</taxon>
        <taxon>Flavobacteriia</taxon>
        <taxon>Flavobacteriales</taxon>
        <taxon>Flavobacteriaceae</taxon>
        <taxon>Flavobacterium</taxon>
    </lineage>
</organism>
<feature type="transmembrane region" description="Helical" evidence="4">
    <location>
        <begin position="187"/>
        <end position="213"/>
    </location>
</feature>
<feature type="domain" description="Glycosyltransferase 2-like" evidence="5">
    <location>
        <begin position="242"/>
        <end position="359"/>
    </location>
</feature>
<dbReference type="InterPro" id="IPR029044">
    <property type="entry name" value="Nucleotide-diphossugar_trans"/>
</dbReference>
<evidence type="ECO:0000313" key="6">
    <source>
        <dbReference type="EMBL" id="MCV9931236.1"/>
    </source>
</evidence>